<evidence type="ECO:0000256" key="5">
    <source>
        <dbReference type="ARBA" id="ARBA00023242"/>
    </source>
</evidence>
<dbReference type="AlphaFoldDB" id="A0A6A5WR09"/>
<gene>
    <name evidence="7" type="ORF">P154DRAFT_531605</name>
</gene>
<dbReference type="EMBL" id="ML977568">
    <property type="protein sequence ID" value="KAF2004293.1"/>
    <property type="molecule type" value="Genomic_DNA"/>
</dbReference>
<dbReference type="SUPFAM" id="SSF50978">
    <property type="entry name" value="WD40 repeat-like"/>
    <property type="match status" value="1"/>
</dbReference>
<dbReference type="OrthoDB" id="27537at2759"/>
<dbReference type="InterPro" id="IPR015943">
    <property type="entry name" value="WD40/YVTN_repeat-like_dom_sf"/>
</dbReference>
<sequence>MATATPPNVPPPPPANQTQKVSEIIATFRPARRFRASDSKTSVTSLDFDDTGELAIVARDDDTLQIYNCKEGKHAKELKSQKYGVHLARFSHNAANVLYASTKVDGTSSLPYPSPILIPPDTIRYLSTHDNSYLRYFKGHTDTVTCISVCPASDSFISSSRDNTVRIWDLRSSNFQGLLRLHAPYLAAYDPSASVIAIASPPTHTVLLYDMRNYDKPPFATFDLLALEQRFLGSQGGDWNRLEFSNDGKSLVIGTTGAGHFVLDAFSGEINHFCRRKGGHSGRLAAGIATPNHNTNAGNGAAVLGQGDICISPDGQYVIGGSGEDGLLVWDITKSPTSNNVLDPVETLPGNGRAAVVGYNPRTNLLATADREFFFWQPDPDLMM</sequence>
<dbReference type="InterPro" id="IPR036322">
    <property type="entry name" value="WD40_repeat_dom_sf"/>
</dbReference>
<accession>A0A6A5WR09</accession>
<name>A0A6A5WR09_9PLEO</name>
<dbReference type="SMART" id="SM00320">
    <property type="entry name" value="WD40"/>
    <property type="match status" value="3"/>
</dbReference>
<feature type="repeat" description="WD" evidence="6">
    <location>
        <begin position="137"/>
        <end position="178"/>
    </location>
</feature>
<comment type="subcellular location">
    <subcellularLocation>
        <location evidence="1">Nucleus</location>
    </subcellularLocation>
</comment>
<protein>
    <submittedName>
        <fullName evidence="7">WD repeat-containing protein-like protein</fullName>
    </submittedName>
</protein>
<evidence type="ECO:0000256" key="4">
    <source>
        <dbReference type="ARBA" id="ARBA00022737"/>
    </source>
</evidence>
<dbReference type="GO" id="GO:0003682">
    <property type="term" value="F:chromatin binding"/>
    <property type="evidence" value="ECO:0007669"/>
    <property type="project" value="TreeGrafter"/>
</dbReference>
<keyword evidence="3 6" id="KW-0853">WD repeat</keyword>
<organism evidence="7 8">
    <name type="scientific">Amniculicola lignicola CBS 123094</name>
    <dbReference type="NCBI Taxonomy" id="1392246"/>
    <lineage>
        <taxon>Eukaryota</taxon>
        <taxon>Fungi</taxon>
        <taxon>Dikarya</taxon>
        <taxon>Ascomycota</taxon>
        <taxon>Pezizomycotina</taxon>
        <taxon>Dothideomycetes</taxon>
        <taxon>Pleosporomycetidae</taxon>
        <taxon>Pleosporales</taxon>
        <taxon>Amniculicolaceae</taxon>
        <taxon>Amniculicola</taxon>
    </lineage>
</organism>
<evidence type="ECO:0000256" key="6">
    <source>
        <dbReference type="PROSITE-ProRule" id="PRU00221"/>
    </source>
</evidence>
<dbReference type="Proteomes" id="UP000799779">
    <property type="component" value="Unassembled WGS sequence"/>
</dbReference>
<evidence type="ECO:0000313" key="8">
    <source>
        <dbReference type="Proteomes" id="UP000799779"/>
    </source>
</evidence>
<dbReference type="PANTHER" id="PTHR19861:SF0">
    <property type="entry name" value="WD REPEAT-CONTAINING PROTEIN 82"/>
    <property type="match status" value="1"/>
</dbReference>
<dbReference type="InterPro" id="IPR001680">
    <property type="entry name" value="WD40_rpt"/>
</dbReference>
<keyword evidence="8" id="KW-1185">Reference proteome</keyword>
<keyword evidence="5" id="KW-0539">Nucleus</keyword>
<evidence type="ECO:0000256" key="1">
    <source>
        <dbReference type="ARBA" id="ARBA00004123"/>
    </source>
</evidence>
<dbReference type="GO" id="GO:0048188">
    <property type="term" value="C:Set1C/COMPASS complex"/>
    <property type="evidence" value="ECO:0007669"/>
    <property type="project" value="TreeGrafter"/>
</dbReference>
<dbReference type="PROSITE" id="PS50294">
    <property type="entry name" value="WD_REPEATS_REGION"/>
    <property type="match status" value="1"/>
</dbReference>
<keyword evidence="4" id="KW-0677">Repeat</keyword>
<dbReference type="InterPro" id="IPR037867">
    <property type="entry name" value="Swd2/WDR82"/>
</dbReference>
<comment type="similarity">
    <text evidence="2">Belongs to the WD repeat SWD2 family.</text>
</comment>
<dbReference type="Gene3D" id="2.130.10.10">
    <property type="entry name" value="YVTN repeat-like/Quinoprotein amine dehydrogenase"/>
    <property type="match status" value="2"/>
</dbReference>
<dbReference type="PROSITE" id="PS50082">
    <property type="entry name" value="WD_REPEATS_2"/>
    <property type="match status" value="1"/>
</dbReference>
<evidence type="ECO:0000256" key="3">
    <source>
        <dbReference type="ARBA" id="ARBA00022574"/>
    </source>
</evidence>
<evidence type="ECO:0000256" key="2">
    <source>
        <dbReference type="ARBA" id="ARBA00005616"/>
    </source>
</evidence>
<evidence type="ECO:0000313" key="7">
    <source>
        <dbReference type="EMBL" id="KAF2004293.1"/>
    </source>
</evidence>
<dbReference type="Pfam" id="PF00400">
    <property type="entry name" value="WD40"/>
    <property type="match status" value="2"/>
</dbReference>
<dbReference type="GO" id="GO:0016070">
    <property type="term" value="P:RNA metabolic process"/>
    <property type="evidence" value="ECO:0007669"/>
    <property type="project" value="UniProtKB-ARBA"/>
</dbReference>
<dbReference type="PANTHER" id="PTHR19861">
    <property type="entry name" value="WD40 REPEAT PROTEIN SWD2"/>
    <property type="match status" value="1"/>
</dbReference>
<proteinExistence type="inferred from homology"/>
<reference evidence="7" key="1">
    <citation type="journal article" date="2020" name="Stud. Mycol.">
        <title>101 Dothideomycetes genomes: a test case for predicting lifestyles and emergence of pathogens.</title>
        <authorList>
            <person name="Haridas S."/>
            <person name="Albert R."/>
            <person name="Binder M."/>
            <person name="Bloem J."/>
            <person name="Labutti K."/>
            <person name="Salamov A."/>
            <person name="Andreopoulos B."/>
            <person name="Baker S."/>
            <person name="Barry K."/>
            <person name="Bills G."/>
            <person name="Bluhm B."/>
            <person name="Cannon C."/>
            <person name="Castanera R."/>
            <person name="Culley D."/>
            <person name="Daum C."/>
            <person name="Ezra D."/>
            <person name="Gonzalez J."/>
            <person name="Henrissat B."/>
            <person name="Kuo A."/>
            <person name="Liang C."/>
            <person name="Lipzen A."/>
            <person name="Lutzoni F."/>
            <person name="Magnuson J."/>
            <person name="Mondo S."/>
            <person name="Nolan M."/>
            <person name="Ohm R."/>
            <person name="Pangilinan J."/>
            <person name="Park H.-J."/>
            <person name="Ramirez L."/>
            <person name="Alfaro M."/>
            <person name="Sun H."/>
            <person name="Tritt A."/>
            <person name="Yoshinaga Y."/>
            <person name="Zwiers L.-H."/>
            <person name="Turgeon B."/>
            <person name="Goodwin S."/>
            <person name="Spatafora J."/>
            <person name="Crous P."/>
            <person name="Grigoriev I."/>
        </authorList>
    </citation>
    <scope>NUCLEOTIDE SEQUENCE</scope>
    <source>
        <strain evidence="7">CBS 123094</strain>
    </source>
</reference>